<proteinExistence type="predicted"/>
<reference evidence="1" key="1">
    <citation type="journal article" date="2024" name="Syst. Appl. Microbiol.">
        <title>First single-strain enrichments of Electrothrix cable bacteria, description of E. aestuarii sp. nov. and E. rattekaaiensis sp. nov., and proposal of a cable bacteria taxonomy following the rules of the SeqCode.</title>
        <authorList>
            <person name="Plum-Jensen L.E."/>
            <person name="Schramm A."/>
            <person name="Marshall I.P.G."/>
        </authorList>
    </citation>
    <scope>NUCLEOTIDE SEQUENCE</scope>
    <source>
        <strain evidence="1">Rat1</strain>
    </source>
</reference>
<dbReference type="EMBL" id="CP159373">
    <property type="protein sequence ID" value="XCN74408.1"/>
    <property type="molecule type" value="Genomic_DNA"/>
</dbReference>
<reference evidence="1" key="2">
    <citation type="submission" date="2024-06" db="EMBL/GenBank/DDBJ databases">
        <authorList>
            <person name="Plum-Jensen L.E."/>
            <person name="Schramm A."/>
            <person name="Marshall I.P.G."/>
        </authorList>
    </citation>
    <scope>NUCLEOTIDE SEQUENCE</scope>
    <source>
        <strain evidence="1">Rat1</strain>
    </source>
</reference>
<organism evidence="1">
    <name type="scientific">Candidatus Electrothrix aestuarii</name>
    <dbReference type="NCBI Taxonomy" id="3062594"/>
    <lineage>
        <taxon>Bacteria</taxon>
        <taxon>Pseudomonadati</taxon>
        <taxon>Thermodesulfobacteriota</taxon>
        <taxon>Desulfobulbia</taxon>
        <taxon>Desulfobulbales</taxon>
        <taxon>Desulfobulbaceae</taxon>
        <taxon>Candidatus Electrothrix</taxon>
    </lineage>
</organism>
<gene>
    <name evidence="1" type="ORF">Q3M24_06595</name>
</gene>
<accession>A0AAU8LXX5</accession>
<protein>
    <submittedName>
        <fullName evidence="1">Uncharacterized protein</fullName>
    </submittedName>
</protein>
<dbReference type="AlphaFoldDB" id="A0AAU8LXX5"/>
<sequence length="127" mass="14659">MGAAYFIVIDKENVDFDLFVNGKHVAKSSRGLAKFCSQHGLQTIDDFYSQDPSELMEWDEDIEIPEREVKWFEADIGINWINELVAKLKSESSTLSIDPIIEDLNEYKGVLENAKRVDAKWHFTLDF</sequence>
<dbReference type="KEGG" id="eaj:Q3M24_06595"/>
<name>A0AAU8LXX5_9BACT</name>
<evidence type="ECO:0000313" key="1">
    <source>
        <dbReference type="EMBL" id="XCN74408.1"/>
    </source>
</evidence>